<dbReference type="PANTHER" id="PTHR13238:SF0">
    <property type="entry name" value="CILIA- AND FLAGELLA-ASSOCIATED PROTEIN 298"/>
    <property type="match status" value="1"/>
</dbReference>
<dbReference type="Proteomes" id="UP000594262">
    <property type="component" value="Unplaced"/>
</dbReference>
<accession>A0A7M5WI57</accession>
<protein>
    <recommendedName>
        <fullName evidence="4">Cilia- and flagella-associated protein 298</fullName>
    </recommendedName>
</protein>
<dbReference type="RefSeq" id="XP_066921984.1">
    <property type="nucleotide sequence ID" value="XM_067065883.1"/>
</dbReference>
<evidence type="ECO:0008006" key="4">
    <source>
        <dbReference type="Google" id="ProtNLM"/>
    </source>
</evidence>
<dbReference type="PANTHER" id="PTHR13238">
    <property type="entry name" value="PROTEIN C21ORF59"/>
    <property type="match status" value="1"/>
</dbReference>
<evidence type="ECO:0000313" key="2">
    <source>
        <dbReference type="EnsemblMetazoa" id="CLYHEMP000822.1"/>
    </source>
</evidence>
<keyword evidence="3" id="KW-1185">Reference proteome</keyword>
<dbReference type="EnsemblMetazoa" id="CLYHEMT000822.1">
    <property type="protein sequence ID" value="CLYHEMP000822.1"/>
    <property type="gene ID" value="CLYHEMG000822"/>
</dbReference>
<dbReference type="InterPro" id="IPR021298">
    <property type="entry name" value="CFAP298"/>
</dbReference>
<dbReference type="AlphaFoldDB" id="A0A7M5WI57"/>
<proteinExistence type="inferred from homology"/>
<evidence type="ECO:0000313" key="3">
    <source>
        <dbReference type="Proteomes" id="UP000594262"/>
    </source>
</evidence>
<comment type="similarity">
    <text evidence="1">Belongs to the CFAP298 family.</text>
</comment>
<reference evidence="2" key="1">
    <citation type="submission" date="2021-01" db="UniProtKB">
        <authorList>
            <consortium name="EnsemblMetazoa"/>
        </authorList>
    </citation>
    <scope>IDENTIFICATION</scope>
</reference>
<dbReference type="GeneID" id="136809363"/>
<sequence length="291" mass="33247">MVKLHVKKGDQSQFLYETTVEENIGELINKLVEIFNGRLKIDRLFYELETLAKHGTTLPPNMQGLTDDQIEELHLEDKWSKTCIPQGGESKSAVDPVGRRNGKAPCDKMADILHQTREEARTTVSKDSVTANKCLTEKDVQEAIDKMRGSVMIVYPMGLPPHDPIKMEFDNEEDLTGTQASKEVLDEANTSIWWASKEMTNDKKLKDYIGKNEKTKIVVKLQKKGQGAPQREPAVSEDEQKRMMAYYHKRQEDLKKLETEDSDAYLNSAWSDSSQLKRQFQGLNSVSWRPK</sequence>
<dbReference type="GO" id="GO:0003352">
    <property type="term" value="P:regulation of cilium movement"/>
    <property type="evidence" value="ECO:0007669"/>
    <property type="project" value="InterPro"/>
</dbReference>
<dbReference type="OrthoDB" id="276065at2759"/>
<name>A0A7M5WI57_9CNID</name>
<dbReference type="Pfam" id="PF11069">
    <property type="entry name" value="CFAP298"/>
    <property type="match status" value="1"/>
</dbReference>
<evidence type="ECO:0000256" key="1">
    <source>
        <dbReference type="ARBA" id="ARBA00009619"/>
    </source>
</evidence>
<organism evidence="2 3">
    <name type="scientific">Clytia hemisphaerica</name>
    <dbReference type="NCBI Taxonomy" id="252671"/>
    <lineage>
        <taxon>Eukaryota</taxon>
        <taxon>Metazoa</taxon>
        <taxon>Cnidaria</taxon>
        <taxon>Hydrozoa</taxon>
        <taxon>Hydroidolina</taxon>
        <taxon>Leptothecata</taxon>
        <taxon>Obeliida</taxon>
        <taxon>Clytiidae</taxon>
        <taxon>Clytia</taxon>
    </lineage>
</organism>